<dbReference type="EC" id="1.3.1.-" evidence="12"/>
<evidence type="ECO:0000259" key="16">
    <source>
        <dbReference type="Pfam" id="PF01207"/>
    </source>
</evidence>
<comment type="similarity">
    <text evidence="13">Belongs to the dus family.</text>
</comment>
<keyword evidence="5 12" id="KW-0288">FMN</keyword>
<dbReference type="Pfam" id="PF01207">
    <property type="entry name" value="Dus"/>
    <property type="match status" value="1"/>
</dbReference>
<dbReference type="AlphaFoldDB" id="A0A1H6QNB9"/>
<evidence type="ECO:0000256" key="14">
    <source>
        <dbReference type="PIRSR" id="PIRSR006621-1"/>
    </source>
</evidence>
<reference evidence="18" key="1">
    <citation type="submission" date="2016-10" db="EMBL/GenBank/DDBJ databases">
        <authorList>
            <person name="Varghese N."/>
            <person name="Submissions S."/>
        </authorList>
    </citation>
    <scope>NUCLEOTIDE SEQUENCE [LARGE SCALE GENOMIC DNA]</scope>
    <source>
        <strain evidence="18">DSM 7165</strain>
    </source>
</reference>
<keyword evidence="6 12" id="KW-0819">tRNA processing</keyword>
<feature type="active site" description="Proton donor" evidence="12 14">
    <location>
        <position position="111"/>
    </location>
</feature>
<proteinExistence type="inferred from homology"/>
<dbReference type="HAMAP" id="MF_02042">
    <property type="entry name" value="DusB_subfam"/>
    <property type="match status" value="1"/>
</dbReference>
<evidence type="ECO:0000256" key="15">
    <source>
        <dbReference type="PIRSR" id="PIRSR006621-2"/>
    </source>
</evidence>
<organism evidence="17 18">
    <name type="scientific">Allopseudospirillum japonicum</name>
    <dbReference type="NCBI Taxonomy" id="64971"/>
    <lineage>
        <taxon>Bacteria</taxon>
        <taxon>Pseudomonadati</taxon>
        <taxon>Pseudomonadota</taxon>
        <taxon>Gammaproteobacteria</taxon>
        <taxon>Oceanospirillales</taxon>
        <taxon>Oceanospirillaceae</taxon>
        <taxon>Allopseudospirillum</taxon>
    </lineage>
</organism>
<keyword evidence="8 12" id="KW-0694">RNA-binding</keyword>
<comment type="function">
    <text evidence="2 12 13">Catalyzes the synthesis of 5,6-dihydrouridine (D), a modified base found in the D-loop of most tRNAs, via the reduction of the C5-C6 double bond in target uridines.</text>
</comment>
<evidence type="ECO:0000256" key="8">
    <source>
        <dbReference type="ARBA" id="ARBA00022884"/>
    </source>
</evidence>
<sequence>MNTKTAALFKPLHLGPYCIQTPLVLAPMAGVTDRPFRQLCLKLGAGLAVSEMVTSDLSLWHTRKSQQRLIHQDEAEPRMVQIAGADPQQMAQAAQANQALGAQIIDINMGCPAKKVCKKAAGSALLRDETLVAQILEAVVQAVDLPVTLKIRTGWCTQTRNARRIGYLAQEAGIQALTIHGRTRADKFLGQAEYDTLAEVKQALQIPVIANGDITCAHKAAEVLQYTQADALMIGRAAQGQPWIFQNMAHFLRTGEHLTEPSLMQKRTWITEHLQAVHAFYGEYLGVRIARKHVGWYLQTYATEQMQAARATFNHLENAAAQLDWLHAFHQPA</sequence>
<feature type="binding site" evidence="15">
    <location>
        <position position="180"/>
    </location>
    <ligand>
        <name>FMN</name>
        <dbReference type="ChEBI" id="CHEBI:58210"/>
    </ligand>
</feature>
<dbReference type="Proteomes" id="UP000242999">
    <property type="component" value="Unassembled WGS sequence"/>
</dbReference>
<comment type="catalytic activity">
    <reaction evidence="10 12">
        <text>a 5,6-dihydrouridine in tRNA + NADP(+) = a uridine in tRNA + NADPH + H(+)</text>
        <dbReference type="Rhea" id="RHEA:23624"/>
        <dbReference type="Rhea" id="RHEA-COMP:13339"/>
        <dbReference type="Rhea" id="RHEA-COMP:13887"/>
        <dbReference type="ChEBI" id="CHEBI:15378"/>
        <dbReference type="ChEBI" id="CHEBI:57783"/>
        <dbReference type="ChEBI" id="CHEBI:58349"/>
        <dbReference type="ChEBI" id="CHEBI:65315"/>
        <dbReference type="ChEBI" id="CHEBI:74443"/>
    </reaction>
</comment>
<feature type="domain" description="DUS-like FMN-binding" evidence="16">
    <location>
        <begin position="25"/>
        <end position="326"/>
    </location>
</feature>
<keyword evidence="4 12" id="KW-0285">Flavoprotein</keyword>
<feature type="binding site" evidence="12 15">
    <location>
        <begin position="27"/>
        <end position="29"/>
    </location>
    <ligand>
        <name>FMN</name>
        <dbReference type="ChEBI" id="CHEBI:58210"/>
    </ligand>
</feature>
<dbReference type="InterPro" id="IPR004652">
    <property type="entry name" value="DusB-like"/>
</dbReference>
<dbReference type="RefSeq" id="WP_093308321.1">
    <property type="nucleotide sequence ID" value="NZ_FNYH01000001.1"/>
</dbReference>
<dbReference type="STRING" id="64971.SAMN05421831_101458"/>
<feature type="binding site" evidence="12">
    <location>
        <begin position="211"/>
        <end position="213"/>
    </location>
    <ligand>
        <name>FMN</name>
        <dbReference type="ChEBI" id="CHEBI:58210"/>
    </ligand>
</feature>
<dbReference type="GO" id="GO:0010181">
    <property type="term" value="F:FMN binding"/>
    <property type="evidence" value="ECO:0007669"/>
    <property type="project" value="UniProtKB-UniRule"/>
</dbReference>
<keyword evidence="3 12" id="KW-0820">tRNA-binding</keyword>
<dbReference type="Gene3D" id="1.10.1200.80">
    <property type="entry name" value="Putative flavin oxidoreducatase, domain 2"/>
    <property type="match status" value="1"/>
</dbReference>
<evidence type="ECO:0000256" key="11">
    <source>
        <dbReference type="ARBA" id="ARBA00048802"/>
    </source>
</evidence>
<comment type="similarity">
    <text evidence="12">Belongs to the Dus family. DusB subfamily.</text>
</comment>
<dbReference type="PANTHER" id="PTHR45846:SF1">
    <property type="entry name" value="TRNA-DIHYDROURIDINE(47) SYNTHASE [NAD(P)(+)]-LIKE"/>
    <property type="match status" value="1"/>
</dbReference>
<protein>
    <recommendedName>
        <fullName evidence="12">tRNA-dihydrouridine synthase B</fullName>
        <ecNumber evidence="12">1.3.1.-</ecNumber>
    </recommendedName>
</protein>
<feature type="binding site" evidence="12 15">
    <location>
        <position position="150"/>
    </location>
    <ligand>
        <name>FMN</name>
        <dbReference type="ChEBI" id="CHEBI:58210"/>
    </ligand>
</feature>
<dbReference type="CDD" id="cd02801">
    <property type="entry name" value="DUS_like_FMN"/>
    <property type="match status" value="1"/>
</dbReference>
<keyword evidence="7 12" id="KW-0521">NADP</keyword>
<evidence type="ECO:0000256" key="5">
    <source>
        <dbReference type="ARBA" id="ARBA00022643"/>
    </source>
</evidence>
<comment type="cofactor">
    <cofactor evidence="1 12 13 15">
        <name>FMN</name>
        <dbReference type="ChEBI" id="CHEBI:58210"/>
    </cofactor>
</comment>
<dbReference type="InterPro" id="IPR024036">
    <property type="entry name" value="tRNA-dHydroUridine_Synthase_C"/>
</dbReference>
<keyword evidence="9 12" id="KW-0560">Oxidoreductase</keyword>
<evidence type="ECO:0000313" key="17">
    <source>
        <dbReference type="EMBL" id="SEI42464.1"/>
    </source>
</evidence>
<gene>
    <name evidence="12" type="primary">dusB</name>
    <name evidence="17" type="ORF">SAMN05421831_101458</name>
</gene>
<name>A0A1H6QNB9_9GAMM</name>
<dbReference type="PIRSF" id="PIRSF006621">
    <property type="entry name" value="Dus"/>
    <property type="match status" value="1"/>
</dbReference>
<dbReference type="NCBIfam" id="TIGR00737">
    <property type="entry name" value="nifR3_yhdG"/>
    <property type="match status" value="1"/>
</dbReference>
<evidence type="ECO:0000256" key="10">
    <source>
        <dbReference type="ARBA" id="ARBA00048205"/>
    </source>
</evidence>
<dbReference type="InterPro" id="IPR001269">
    <property type="entry name" value="DUS_fam"/>
</dbReference>
<evidence type="ECO:0000256" key="7">
    <source>
        <dbReference type="ARBA" id="ARBA00022857"/>
    </source>
</evidence>
<dbReference type="GO" id="GO:0050660">
    <property type="term" value="F:flavin adenine dinucleotide binding"/>
    <property type="evidence" value="ECO:0007669"/>
    <property type="project" value="InterPro"/>
</dbReference>
<evidence type="ECO:0000313" key="18">
    <source>
        <dbReference type="Proteomes" id="UP000242999"/>
    </source>
</evidence>
<dbReference type="PROSITE" id="PS01136">
    <property type="entry name" value="UPF0034"/>
    <property type="match status" value="1"/>
</dbReference>
<keyword evidence="18" id="KW-1185">Reference proteome</keyword>
<dbReference type="GO" id="GO:0000049">
    <property type="term" value="F:tRNA binding"/>
    <property type="evidence" value="ECO:0007669"/>
    <property type="project" value="UniProtKB-UniRule"/>
</dbReference>
<evidence type="ECO:0000256" key="9">
    <source>
        <dbReference type="ARBA" id="ARBA00023002"/>
    </source>
</evidence>
<dbReference type="InterPro" id="IPR032887">
    <property type="entry name" value="DusB"/>
</dbReference>
<evidence type="ECO:0000256" key="6">
    <source>
        <dbReference type="ARBA" id="ARBA00022694"/>
    </source>
</evidence>
<dbReference type="GO" id="GO:0017150">
    <property type="term" value="F:tRNA dihydrouridine synthase activity"/>
    <property type="evidence" value="ECO:0007669"/>
    <property type="project" value="UniProtKB-UniRule"/>
</dbReference>
<comment type="catalytic activity">
    <reaction evidence="11 12">
        <text>a 5,6-dihydrouridine in tRNA + NAD(+) = a uridine in tRNA + NADH + H(+)</text>
        <dbReference type="Rhea" id="RHEA:54452"/>
        <dbReference type="Rhea" id="RHEA-COMP:13339"/>
        <dbReference type="Rhea" id="RHEA-COMP:13887"/>
        <dbReference type="ChEBI" id="CHEBI:15378"/>
        <dbReference type="ChEBI" id="CHEBI:57540"/>
        <dbReference type="ChEBI" id="CHEBI:57945"/>
        <dbReference type="ChEBI" id="CHEBI:65315"/>
        <dbReference type="ChEBI" id="CHEBI:74443"/>
    </reaction>
</comment>
<dbReference type="InterPro" id="IPR018517">
    <property type="entry name" value="tRNA_hU_synthase_CS"/>
</dbReference>
<dbReference type="Gene3D" id="3.20.20.70">
    <property type="entry name" value="Aldolase class I"/>
    <property type="match status" value="1"/>
</dbReference>
<feature type="binding site" evidence="12 15">
    <location>
        <begin position="235"/>
        <end position="236"/>
    </location>
    <ligand>
        <name>FMN</name>
        <dbReference type="ChEBI" id="CHEBI:58210"/>
    </ligand>
</feature>
<dbReference type="PANTHER" id="PTHR45846">
    <property type="entry name" value="TRNA-DIHYDROURIDINE(47) SYNTHASE [NAD(P)(+)]-LIKE"/>
    <property type="match status" value="1"/>
</dbReference>
<evidence type="ECO:0000256" key="2">
    <source>
        <dbReference type="ARBA" id="ARBA00002790"/>
    </source>
</evidence>
<dbReference type="InterPro" id="IPR035587">
    <property type="entry name" value="DUS-like_FMN-bd"/>
</dbReference>
<evidence type="ECO:0000256" key="12">
    <source>
        <dbReference type="HAMAP-Rule" id="MF_02042"/>
    </source>
</evidence>
<evidence type="ECO:0000256" key="13">
    <source>
        <dbReference type="PIRNR" id="PIRNR006621"/>
    </source>
</evidence>
<evidence type="ECO:0000256" key="3">
    <source>
        <dbReference type="ARBA" id="ARBA00022555"/>
    </source>
</evidence>
<accession>A0A1H6QNB9</accession>
<dbReference type="EMBL" id="FNYH01000001">
    <property type="protein sequence ID" value="SEI42464.1"/>
    <property type="molecule type" value="Genomic_DNA"/>
</dbReference>
<feature type="binding site" evidence="12 15">
    <location>
        <position position="81"/>
    </location>
    <ligand>
        <name>FMN</name>
        <dbReference type="ChEBI" id="CHEBI:58210"/>
    </ligand>
</feature>
<keyword evidence="15" id="KW-0547">Nucleotide-binding</keyword>
<dbReference type="OrthoDB" id="9764501at2"/>
<evidence type="ECO:0000256" key="1">
    <source>
        <dbReference type="ARBA" id="ARBA00001917"/>
    </source>
</evidence>
<dbReference type="SUPFAM" id="SSF51395">
    <property type="entry name" value="FMN-linked oxidoreductases"/>
    <property type="match status" value="1"/>
</dbReference>
<evidence type="ECO:0000256" key="4">
    <source>
        <dbReference type="ARBA" id="ARBA00022630"/>
    </source>
</evidence>
<dbReference type="InterPro" id="IPR013785">
    <property type="entry name" value="Aldolase_TIM"/>
</dbReference>